<dbReference type="Proteomes" id="UP000256952">
    <property type="component" value="Unassembled WGS sequence"/>
</dbReference>
<dbReference type="SUPFAM" id="SSF54506">
    <property type="entry name" value="Diaminopimelate epimerase-like"/>
    <property type="match status" value="2"/>
</dbReference>
<dbReference type="PANTHER" id="PTHR43709">
    <property type="entry name" value="ACONITATE ISOMERASE-RELATED"/>
    <property type="match status" value="1"/>
</dbReference>
<dbReference type="EC" id="5.3.3.6" evidence="3"/>
<evidence type="ECO:0000313" key="4">
    <source>
        <dbReference type="EMBL" id="SPD48968.1"/>
    </source>
</evidence>
<protein>
    <submittedName>
        <fullName evidence="3">3-methylitaconate isomerase</fullName>
        <ecNumber evidence="3">5.3.3.6</ecNumber>
    </submittedName>
</protein>
<dbReference type="RefSeq" id="WP_115684045.1">
    <property type="nucleotide sequence ID" value="NZ_LT984809.1"/>
</dbReference>
<dbReference type="GO" id="GO:0050100">
    <property type="term" value="F:methylitaconate delta-isomerase activity"/>
    <property type="evidence" value="ECO:0007669"/>
    <property type="project" value="UniProtKB-EC"/>
</dbReference>
<dbReference type="PANTHER" id="PTHR43709:SF2">
    <property type="entry name" value="DUF453 DOMAIN PROTEIN (AFU_ORTHOLOGUE AFUA_6G00360)"/>
    <property type="match status" value="1"/>
</dbReference>
<proteinExistence type="inferred from homology"/>
<dbReference type="InterPro" id="IPR007400">
    <property type="entry name" value="PrpF-like"/>
</dbReference>
<evidence type="ECO:0000256" key="1">
    <source>
        <dbReference type="ARBA" id="ARBA00007673"/>
    </source>
</evidence>
<accession>A0A375EDR2</accession>
<keyword evidence="2 3" id="KW-0413">Isomerase</keyword>
<reference evidence="4 5" key="2">
    <citation type="submission" date="2018-01" db="EMBL/GenBank/DDBJ databases">
        <authorList>
            <person name="Gaut B.S."/>
            <person name="Morton B.R."/>
            <person name="Clegg M.T."/>
            <person name="Duvall M.R."/>
        </authorList>
    </citation>
    <scope>NUCLEOTIDE SEQUENCE [LARGE SCALE GENOMIC DNA]</scope>
    <source>
        <strain evidence="4">Cupriavidus taiwanensis STM 8555</strain>
        <plasmid evidence="4">I</plasmid>
    </source>
</reference>
<organism evidence="3 5">
    <name type="scientific">Cupriavidus taiwanensis</name>
    <dbReference type="NCBI Taxonomy" id="164546"/>
    <lineage>
        <taxon>Bacteria</taxon>
        <taxon>Pseudomonadati</taxon>
        <taxon>Pseudomonadota</taxon>
        <taxon>Betaproteobacteria</taxon>
        <taxon>Burkholderiales</taxon>
        <taxon>Burkholderiaceae</taxon>
        <taxon>Cupriavidus</taxon>
    </lineage>
</organism>
<sequence>MAQRRIPAVYMRGGTSKGVFFHAYDLPADPSQRDAILLRVVGSPDAYEKHIDGMGGATSSTSKVVLISKSSRGDCDVDYLYGGVSIEKPVVDWSGNCGNLTAAVGPFAISEKLVEAPINGTAMVRIWQANLGQRIVAHVEMRDGEVVEDGTFELDGVAFPGSEIELEFLNPTGDAGKMLPTGAPVDRLEVPGVGLIDATLINAGNPTIFVRAEALGLSGIEMQVDVNGDSDLLARAEAIRAHAAVKMGLASSAEEATTARPHTPKLAYVSPPAEYTASNGKVVSTGQIDIVARIFSMGLLHHAMTGTGAVAIAAAGSVPGTVVSTLLGDTRVRKVRFGHPSGTLTVGAEVANKVDTWTVSKVTMSRSARRLMDGHVYVPQVSSGNS</sequence>
<evidence type="ECO:0000256" key="2">
    <source>
        <dbReference type="ARBA" id="ARBA00023235"/>
    </source>
</evidence>
<dbReference type="Gene3D" id="3.10.310.10">
    <property type="entry name" value="Diaminopimelate Epimerase, Chain A, domain 1"/>
    <property type="match status" value="2"/>
</dbReference>
<geneLocation type="plasmid" evidence="4">
    <name>I</name>
</geneLocation>
<dbReference type="EMBL" id="OFTH01000053">
    <property type="protein sequence ID" value="SOZ75297.1"/>
    <property type="molecule type" value="Genomic_DNA"/>
</dbReference>
<reference evidence="3" key="1">
    <citation type="submission" date="2018-01" db="EMBL/GenBank/DDBJ databases">
        <authorList>
            <person name="Clerissi C."/>
        </authorList>
    </citation>
    <scope>NUCLEOTIDE SEQUENCE</scope>
    <source>
        <strain evidence="3">Cupriavidus taiwanensis STM 8556</strain>
    </source>
</reference>
<dbReference type="Pfam" id="PF04303">
    <property type="entry name" value="PrpF"/>
    <property type="match status" value="1"/>
</dbReference>
<evidence type="ECO:0000313" key="3">
    <source>
        <dbReference type="EMBL" id="SOZ75297.1"/>
    </source>
</evidence>
<keyword evidence="4" id="KW-0614">Plasmid</keyword>
<evidence type="ECO:0000313" key="5">
    <source>
        <dbReference type="Proteomes" id="UP000256952"/>
    </source>
</evidence>
<comment type="similarity">
    <text evidence="1">Belongs to the PrpF family.</text>
</comment>
<dbReference type="GO" id="GO:0019629">
    <property type="term" value="P:propionate catabolic process, 2-methylcitrate cycle"/>
    <property type="evidence" value="ECO:0007669"/>
    <property type="project" value="InterPro"/>
</dbReference>
<dbReference type="AlphaFoldDB" id="A0A375EDR2"/>
<dbReference type="NCBIfam" id="TIGR02334">
    <property type="entry name" value="prpF"/>
    <property type="match status" value="1"/>
</dbReference>
<gene>
    <name evidence="3" type="primary">mii</name>
    <name evidence="4" type="ORF">CBM2612_P0313</name>
    <name evidence="3" type="ORF">CBM2613_U20042</name>
</gene>
<name>A0A375EDR2_9BURK</name>
<dbReference type="InterPro" id="IPR012709">
    <property type="entry name" value="PrpF"/>
</dbReference>
<dbReference type="EMBL" id="LT984809">
    <property type="protein sequence ID" value="SPD48968.1"/>
    <property type="molecule type" value="Genomic_DNA"/>
</dbReference>